<dbReference type="CDD" id="cd06261">
    <property type="entry name" value="TM_PBP2"/>
    <property type="match status" value="1"/>
</dbReference>
<dbReference type="InterPro" id="IPR035906">
    <property type="entry name" value="MetI-like_sf"/>
</dbReference>
<evidence type="ECO:0000256" key="5">
    <source>
        <dbReference type="ARBA" id="ARBA00022856"/>
    </source>
</evidence>
<feature type="transmembrane region" description="Helical" evidence="9">
    <location>
        <begin position="21"/>
        <end position="40"/>
    </location>
</feature>
<dbReference type="Gene3D" id="1.10.3720.10">
    <property type="entry name" value="MetI-like"/>
    <property type="match status" value="1"/>
</dbReference>
<feature type="transmembrane region" description="Helical" evidence="9">
    <location>
        <begin position="142"/>
        <end position="161"/>
    </location>
</feature>
<dbReference type="GO" id="GO:0015031">
    <property type="term" value="P:protein transport"/>
    <property type="evidence" value="ECO:0007669"/>
    <property type="project" value="UniProtKB-KW"/>
</dbReference>
<evidence type="ECO:0000256" key="9">
    <source>
        <dbReference type="RuleBase" id="RU363032"/>
    </source>
</evidence>
<comment type="similarity">
    <text evidence="9">Belongs to the binding-protein-dependent transport system permease family.</text>
</comment>
<evidence type="ECO:0000256" key="2">
    <source>
        <dbReference type="ARBA" id="ARBA00022448"/>
    </source>
</evidence>
<sequence length="286" mass="29604">MKRAWVGTALRRIGDDKAFALAILIAALLVLGALLGPWLWPLGPLDMDFGAPLAAPSLAHPMGTDSNGRDVLARFLSGARISLAVGAVVVLAGLIVGGAIGVAAGIGGRAVDTVLMRIIDALAAFPPLILAMAVTVGLGVGLGTAAIGIALSSVPFFARLMRGDILKIRTMPFVEASVAMGAKRGRIIGRHLLPHTAPTMLVQCASVFGYAILTLAGLGFIGLGAQIPEPEWGAMITDGMQYALTGQWWLALFPGLGVLLAVIAANLLADRLEEALNPRSARNQVR</sequence>
<dbReference type="InterPro" id="IPR050366">
    <property type="entry name" value="BP-dependent_transpt_permease"/>
</dbReference>
<dbReference type="RefSeq" id="WP_266340867.1">
    <property type="nucleotide sequence ID" value="NZ_JAPKNK010000013.1"/>
</dbReference>
<comment type="subcellular location">
    <subcellularLocation>
        <location evidence="1 9">Cell membrane</location>
        <topology evidence="1 9">Multi-pass membrane protein</topology>
    </subcellularLocation>
</comment>
<dbReference type="SUPFAM" id="SSF161098">
    <property type="entry name" value="MetI-like"/>
    <property type="match status" value="1"/>
</dbReference>
<keyword evidence="3" id="KW-1003">Cell membrane</keyword>
<comment type="caution">
    <text evidence="11">The sequence shown here is derived from an EMBL/GenBank/DDBJ whole genome shotgun (WGS) entry which is preliminary data.</text>
</comment>
<feature type="domain" description="ABC transmembrane type-1" evidence="10">
    <location>
        <begin position="79"/>
        <end position="269"/>
    </location>
</feature>
<keyword evidence="8 9" id="KW-0472">Membrane</keyword>
<evidence type="ECO:0000259" key="10">
    <source>
        <dbReference type="PROSITE" id="PS50928"/>
    </source>
</evidence>
<dbReference type="PROSITE" id="PS50928">
    <property type="entry name" value="ABC_TM1"/>
    <property type="match status" value="1"/>
</dbReference>
<feature type="transmembrane region" description="Helical" evidence="9">
    <location>
        <begin position="118"/>
        <end position="136"/>
    </location>
</feature>
<dbReference type="PANTHER" id="PTHR43386">
    <property type="entry name" value="OLIGOPEPTIDE TRANSPORT SYSTEM PERMEASE PROTEIN APPC"/>
    <property type="match status" value="1"/>
</dbReference>
<evidence type="ECO:0000313" key="11">
    <source>
        <dbReference type="EMBL" id="MCX5571905.1"/>
    </source>
</evidence>
<evidence type="ECO:0000256" key="6">
    <source>
        <dbReference type="ARBA" id="ARBA00022927"/>
    </source>
</evidence>
<organism evidence="11 12">
    <name type="scientific">Kaistia nematophila</name>
    <dbReference type="NCBI Taxonomy" id="2994654"/>
    <lineage>
        <taxon>Bacteria</taxon>
        <taxon>Pseudomonadati</taxon>
        <taxon>Pseudomonadota</taxon>
        <taxon>Alphaproteobacteria</taxon>
        <taxon>Hyphomicrobiales</taxon>
        <taxon>Kaistiaceae</taxon>
        <taxon>Kaistia</taxon>
    </lineage>
</organism>
<keyword evidence="5" id="KW-0571">Peptide transport</keyword>
<feature type="transmembrane region" description="Helical" evidence="9">
    <location>
        <begin position="81"/>
        <end position="106"/>
    </location>
</feature>
<proteinExistence type="inferred from homology"/>
<keyword evidence="12" id="KW-1185">Reference proteome</keyword>
<evidence type="ECO:0000313" key="12">
    <source>
        <dbReference type="Proteomes" id="UP001144805"/>
    </source>
</evidence>
<evidence type="ECO:0000256" key="7">
    <source>
        <dbReference type="ARBA" id="ARBA00022989"/>
    </source>
</evidence>
<dbReference type="GO" id="GO:0005886">
    <property type="term" value="C:plasma membrane"/>
    <property type="evidence" value="ECO:0007669"/>
    <property type="project" value="UniProtKB-SubCell"/>
</dbReference>
<dbReference type="AlphaFoldDB" id="A0A9X3E532"/>
<dbReference type="Proteomes" id="UP001144805">
    <property type="component" value="Unassembled WGS sequence"/>
</dbReference>
<dbReference type="PANTHER" id="PTHR43386:SF1">
    <property type="entry name" value="D,D-DIPEPTIDE TRANSPORT SYSTEM PERMEASE PROTEIN DDPC-RELATED"/>
    <property type="match status" value="1"/>
</dbReference>
<evidence type="ECO:0000256" key="3">
    <source>
        <dbReference type="ARBA" id="ARBA00022475"/>
    </source>
</evidence>
<keyword evidence="7 9" id="KW-1133">Transmembrane helix</keyword>
<evidence type="ECO:0000256" key="1">
    <source>
        <dbReference type="ARBA" id="ARBA00004651"/>
    </source>
</evidence>
<gene>
    <name evidence="11" type="ORF">OSH07_22080</name>
</gene>
<evidence type="ECO:0000256" key="8">
    <source>
        <dbReference type="ARBA" id="ARBA00023136"/>
    </source>
</evidence>
<keyword evidence="6" id="KW-0653">Protein transport</keyword>
<keyword evidence="4 9" id="KW-0812">Transmembrane</keyword>
<dbReference type="Pfam" id="PF00528">
    <property type="entry name" value="BPD_transp_1"/>
    <property type="match status" value="1"/>
</dbReference>
<name>A0A9X3E532_9HYPH</name>
<feature type="transmembrane region" description="Helical" evidence="9">
    <location>
        <begin position="248"/>
        <end position="269"/>
    </location>
</feature>
<dbReference type="GO" id="GO:0055085">
    <property type="term" value="P:transmembrane transport"/>
    <property type="evidence" value="ECO:0007669"/>
    <property type="project" value="InterPro"/>
</dbReference>
<dbReference type="EMBL" id="JAPKNK010000013">
    <property type="protein sequence ID" value="MCX5571905.1"/>
    <property type="molecule type" value="Genomic_DNA"/>
</dbReference>
<reference evidence="11" key="1">
    <citation type="submission" date="2022-11" db="EMBL/GenBank/DDBJ databases">
        <title>Biodiversity and phylogenetic relationships of bacteria.</title>
        <authorList>
            <person name="Machado R.A.R."/>
            <person name="Bhat A."/>
            <person name="Loulou A."/>
            <person name="Kallel S."/>
        </authorList>
    </citation>
    <scope>NUCLEOTIDE SEQUENCE</scope>
    <source>
        <strain evidence="11">K-TC2</strain>
    </source>
</reference>
<accession>A0A9X3E532</accession>
<protein>
    <submittedName>
        <fullName evidence="11">ABC transporter permease</fullName>
    </submittedName>
</protein>
<dbReference type="GO" id="GO:0015833">
    <property type="term" value="P:peptide transport"/>
    <property type="evidence" value="ECO:0007669"/>
    <property type="project" value="UniProtKB-KW"/>
</dbReference>
<evidence type="ECO:0000256" key="4">
    <source>
        <dbReference type="ARBA" id="ARBA00022692"/>
    </source>
</evidence>
<keyword evidence="2 9" id="KW-0813">Transport</keyword>
<feature type="transmembrane region" description="Helical" evidence="9">
    <location>
        <begin position="207"/>
        <end position="228"/>
    </location>
</feature>
<dbReference type="InterPro" id="IPR000515">
    <property type="entry name" value="MetI-like"/>
</dbReference>